<keyword evidence="1" id="KW-0732">Signal</keyword>
<proteinExistence type="predicted"/>
<organism evidence="3">
    <name type="scientific">Solanum chilense</name>
    <name type="common">Tomato</name>
    <name type="synonym">Lycopersicon chilense</name>
    <dbReference type="NCBI Taxonomy" id="4083"/>
    <lineage>
        <taxon>Eukaryota</taxon>
        <taxon>Viridiplantae</taxon>
        <taxon>Streptophyta</taxon>
        <taxon>Embryophyta</taxon>
        <taxon>Tracheophyta</taxon>
        <taxon>Spermatophyta</taxon>
        <taxon>Magnoliopsida</taxon>
        <taxon>eudicotyledons</taxon>
        <taxon>Gunneridae</taxon>
        <taxon>Pentapetalae</taxon>
        <taxon>asterids</taxon>
        <taxon>lamiids</taxon>
        <taxon>Solanales</taxon>
        <taxon>Solanaceae</taxon>
        <taxon>Solanoideae</taxon>
        <taxon>Solaneae</taxon>
        <taxon>Solanum</taxon>
        <taxon>Solanum subgen. Lycopersicon</taxon>
    </lineage>
</organism>
<sequence>ITLVILFIQVPLRCTAICGKSIAVKTIDSTEDYAKLYNSEIVRFHGVLSSIISDRDVRRRELEFKVHDWVFLKVSPMKGVMRFGMKWTISPRYVGPYNILKSVFKSAYELELQAELAPAYLVRMYRKKEVISVKMLWRNQFVEGATWEAETPMKPKYPHLFSSVPTPT</sequence>
<accession>A0A6N2BAL2</accession>
<evidence type="ECO:0000256" key="1">
    <source>
        <dbReference type="SAM" id="SignalP"/>
    </source>
</evidence>
<dbReference type="Pfam" id="PF24626">
    <property type="entry name" value="SH3_Tf2-1"/>
    <property type="match status" value="1"/>
</dbReference>
<feature type="chain" id="PRO_5026839661" description="Tf2-1-like SH3-like domain-containing protein" evidence="1">
    <location>
        <begin position="17"/>
        <end position="168"/>
    </location>
</feature>
<dbReference type="InterPro" id="IPR056924">
    <property type="entry name" value="SH3_Tf2-1"/>
</dbReference>
<gene>
    <name evidence="3" type="ORF">EJD97_013728</name>
</gene>
<comment type="caution">
    <text evidence="3">The sequence shown here is derived from an EMBL/GenBank/DDBJ whole genome shotgun (WGS) entry which is preliminary data.</text>
</comment>
<evidence type="ECO:0000259" key="2">
    <source>
        <dbReference type="Pfam" id="PF24626"/>
    </source>
</evidence>
<dbReference type="PANTHER" id="PTHR46148:SF56">
    <property type="entry name" value="RETROTRANSPOSON PROTEIN"/>
    <property type="match status" value="1"/>
</dbReference>
<dbReference type="AlphaFoldDB" id="A0A6N2BAL2"/>
<feature type="signal peptide" evidence="1">
    <location>
        <begin position="1"/>
        <end position="16"/>
    </location>
</feature>
<dbReference type="EMBL" id="RXGB01003524">
    <property type="protein sequence ID" value="TMW91927.1"/>
    <property type="molecule type" value="Genomic_DNA"/>
</dbReference>
<name>A0A6N2BAL2_SOLCI</name>
<evidence type="ECO:0000313" key="3">
    <source>
        <dbReference type="EMBL" id="TMW91927.1"/>
    </source>
</evidence>
<reference evidence="3" key="1">
    <citation type="submission" date="2019-05" db="EMBL/GenBank/DDBJ databases">
        <title>The de novo reference genome and transcriptome assemblies of the wild tomato species Solanum chilense.</title>
        <authorList>
            <person name="Stam R."/>
            <person name="Nosenko T."/>
            <person name="Hoerger A.C."/>
            <person name="Stephan W."/>
            <person name="Seidel M.A."/>
            <person name="Kuhn J.M.M."/>
            <person name="Haberer G."/>
            <person name="Tellier A."/>
        </authorList>
    </citation>
    <scope>NUCLEOTIDE SEQUENCE</scope>
    <source>
        <tissue evidence="3">Mature leaves</tissue>
    </source>
</reference>
<dbReference type="PANTHER" id="PTHR46148">
    <property type="entry name" value="CHROMO DOMAIN-CONTAINING PROTEIN"/>
    <property type="match status" value="1"/>
</dbReference>
<feature type="domain" description="Tf2-1-like SH3-like" evidence="2">
    <location>
        <begin position="68"/>
        <end position="122"/>
    </location>
</feature>
<feature type="non-terminal residue" evidence="3">
    <location>
        <position position="1"/>
    </location>
</feature>
<protein>
    <recommendedName>
        <fullName evidence="2">Tf2-1-like SH3-like domain-containing protein</fullName>
    </recommendedName>
</protein>